<dbReference type="PANTHER" id="PTHR23389">
    <property type="entry name" value="CHROMOSOME TRANSMISSION FIDELITY FACTOR 18"/>
    <property type="match status" value="1"/>
</dbReference>
<reference evidence="9" key="1">
    <citation type="submission" date="2016-04" db="EMBL/GenBank/DDBJ databases">
        <authorList>
            <person name="Evans L.H."/>
            <person name="Alamgir A."/>
            <person name="Owens N."/>
            <person name="Weber N.D."/>
            <person name="Virtaneva K."/>
            <person name="Barbian K."/>
            <person name="Babar A."/>
            <person name="Rosenke K."/>
        </authorList>
    </citation>
    <scope>NUCLEOTIDE SEQUENCE [LARGE SCALE GENOMIC DNA]</scope>
    <source>
        <strain evidence="9">CBS 101.48</strain>
    </source>
</reference>
<dbReference type="SMART" id="SM00382">
    <property type="entry name" value="AAA"/>
    <property type="match status" value="1"/>
</dbReference>
<dbReference type="EMBL" id="LT554082">
    <property type="protein sequence ID" value="SAM03379.1"/>
    <property type="molecule type" value="Genomic_DNA"/>
</dbReference>
<evidence type="ECO:0000256" key="7">
    <source>
        <dbReference type="SAM" id="MobiDB-lite"/>
    </source>
</evidence>
<dbReference type="InterPro" id="IPR036420">
    <property type="entry name" value="BRCT_dom_sf"/>
</dbReference>
<dbReference type="SUPFAM" id="SSF52540">
    <property type="entry name" value="P-loop containing nucleoside triphosphate hydrolases"/>
    <property type="match status" value="1"/>
</dbReference>
<dbReference type="Pfam" id="PF00004">
    <property type="entry name" value="AAA"/>
    <property type="match status" value="1"/>
</dbReference>
<dbReference type="GO" id="GO:0005634">
    <property type="term" value="C:nucleus"/>
    <property type="evidence" value="ECO:0007669"/>
    <property type="project" value="UniProtKB-SubCell"/>
</dbReference>
<protein>
    <recommendedName>
        <fullName evidence="8">BRCT domain-containing protein</fullName>
    </recommendedName>
</protein>
<evidence type="ECO:0000256" key="3">
    <source>
        <dbReference type="ARBA" id="ARBA00022705"/>
    </source>
</evidence>
<keyword evidence="3" id="KW-0235">DNA replication</keyword>
<dbReference type="GO" id="GO:0003677">
    <property type="term" value="F:DNA binding"/>
    <property type="evidence" value="ECO:0007669"/>
    <property type="project" value="TreeGrafter"/>
</dbReference>
<comment type="subcellular location">
    <subcellularLocation>
        <location evidence="1">Nucleus</location>
    </subcellularLocation>
</comment>
<evidence type="ECO:0000256" key="1">
    <source>
        <dbReference type="ARBA" id="ARBA00004123"/>
    </source>
</evidence>
<sequence length="775" mass="84204">MVSILILGFGWTGDFLAEQLDTNHLSYASTTRDGRHDTIAWDLGSDPSTVDVSALPLAETVVVTFPVKDAHLMKSLIDTYNKKISDANHPATHWIILSSTRPFSADTNDRHSSLDRVKDNDRIPSEEVAMTYNGSILHLAGLWGAQRQPKNWVARFAKEEALKNKLLARQLHLIHGKDVARAILATHVKRQQQQHTSGERWIVTDGGCYDWLLLFSKWASPDQLLTVQHLLDHDLDVQKKWGTGQTLNGLIEKGGVEPRLDSGEFWETFGLTPSEFLTTNKRKKRSIQISDDDDDDFVAPPVKRKAKEHIDPSQFFGSKKESKKAASTIPVATLDPPTSTADNSDTVTTEAPRPLATEKKPDTTKAPASTKTASTKTASTKTASTTKAPSKAALKPKAKDQVEDTGATETGGLPEDKGAKPEKKPPTKPGFYQMLHRAPPSALGSRPKPVGKDGCLTGLTFVLSGEFDTITKTDITDIIKTYGGRVTSAVSGKTTHLLRGRDAGQSKIDKAKSQGTAILDEDGFYDIVENSAGQKDSGVASVEPVKKPAAKASTSTASTKPMPAPAPVATTLSKPSVTKPTPNASDLLWTEKYKPKTSSEIIGNKTLIEKLSVWLGEWQHNRKLNFPDSGTGLESYRAVLLSGPPGVGKTTTAQLLAKEHGYTALEFNASDTRSKKILEDMVMETTYNRSMTEFYGGGSVKAKNPASVDGKVVLIMDEVDGMSSGDRGGSAELARLIRLTKSLALQVPIICICNDSRSDKVKVLLKVCFEAKFHR</sequence>
<feature type="compositionally biased region" description="Low complexity" evidence="7">
    <location>
        <begin position="550"/>
        <end position="561"/>
    </location>
</feature>
<keyword evidence="10" id="KW-1185">Reference proteome</keyword>
<feature type="compositionally biased region" description="Polar residues" evidence="7">
    <location>
        <begin position="336"/>
        <end position="349"/>
    </location>
</feature>
<dbReference type="Gene3D" id="3.40.50.300">
    <property type="entry name" value="P-loop containing nucleotide triphosphate hydrolases"/>
    <property type="match status" value="1"/>
</dbReference>
<dbReference type="InterPro" id="IPR003593">
    <property type="entry name" value="AAA+_ATPase"/>
</dbReference>
<organism evidence="9">
    <name type="scientific">Absidia glauca</name>
    <name type="common">Pin mould</name>
    <dbReference type="NCBI Taxonomy" id="4829"/>
    <lineage>
        <taxon>Eukaryota</taxon>
        <taxon>Fungi</taxon>
        <taxon>Fungi incertae sedis</taxon>
        <taxon>Mucoromycota</taxon>
        <taxon>Mucoromycotina</taxon>
        <taxon>Mucoromycetes</taxon>
        <taxon>Mucorales</taxon>
        <taxon>Cunninghamellaceae</taxon>
        <taxon>Absidia</taxon>
    </lineage>
</organism>
<accession>A0A163MC68</accession>
<evidence type="ECO:0000256" key="4">
    <source>
        <dbReference type="ARBA" id="ARBA00022741"/>
    </source>
</evidence>
<dbReference type="PANTHER" id="PTHR23389:SF6">
    <property type="entry name" value="REPLICATION FACTOR C SUBUNIT 1"/>
    <property type="match status" value="1"/>
</dbReference>
<dbReference type="GO" id="GO:0016887">
    <property type="term" value="F:ATP hydrolysis activity"/>
    <property type="evidence" value="ECO:0007669"/>
    <property type="project" value="InterPro"/>
</dbReference>
<dbReference type="InParanoid" id="A0A163MC68"/>
<dbReference type="InterPro" id="IPR001357">
    <property type="entry name" value="BRCT_dom"/>
</dbReference>
<dbReference type="InterPro" id="IPR027417">
    <property type="entry name" value="P-loop_NTPase"/>
</dbReference>
<feature type="region of interest" description="Disordered" evidence="7">
    <location>
        <begin position="280"/>
        <end position="428"/>
    </location>
</feature>
<feature type="region of interest" description="Disordered" evidence="7">
    <location>
        <begin position="536"/>
        <end position="580"/>
    </location>
</feature>
<dbReference type="STRING" id="4829.A0A163MC68"/>
<evidence type="ECO:0000313" key="10">
    <source>
        <dbReference type="Proteomes" id="UP000078561"/>
    </source>
</evidence>
<keyword evidence="5" id="KW-0067">ATP-binding</keyword>
<gene>
    <name evidence="9" type="primary">ABSGL_09199.1 scaffold 10691</name>
</gene>
<dbReference type="FunFam" id="3.40.50.300:FF:000395">
    <property type="entry name" value="Replication factor C subunit 1"/>
    <property type="match status" value="1"/>
</dbReference>
<feature type="compositionally biased region" description="Low complexity" evidence="7">
    <location>
        <begin position="364"/>
        <end position="395"/>
    </location>
</feature>
<evidence type="ECO:0000256" key="6">
    <source>
        <dbReference type="ARBA" id="ARBA00023242"/>
    </source>
</evidence>
<dbReference type="FunFam" id="3.40.50.10190:FF:000001">
    <property type="entry name" value="Replication factor C subunit 1"/>
    <property type="match status" value="1"/>
</dbReference>
<dbReference type="Gene3D" id="3.40.50.10190">
    <property type="entry name" value="BRCT domain"/>
    <property type="match status" value="1"/>
</dbReference>
<dbReference type="OrthoDB" id="674948at2759"/>
<evidence type="ECO:0000256" key="5">
    <source>
        <dbReference type="ARBA" id="ARBA00022840"/>
    </source>
</evidence>
<proteinExistence type="inferred from homology"/>
<dbReference type="PROSITE" id="PS50172">
    <property type="entry name" value="BRCT"/>
    <property type="match status" value="1"/>
</dbReference>
<evidence type="ECO:0000256" key="2">
    <source>
        <dbReference type="ARBA" id="ARBA00006116"/>
    </source>
</evidence>
<dbReference type="Pfam" id="PF00533">
    <property type="entry name" value="BRCT"/>
    <property type="match status" value="1"/>
</dbReference>
<dbReference type="InterPro" id="IPR003959">
    <property type="entry name" value="ATPase_AAA_core"/>
</dbReference>
<dbReference type="Gene3D" id="3.40.50.720">
    <property type="entry name" value="NAD(P)-binding Rossmann-like Domain"/>
    <property type="match status" value="1"/>
</dbReference>
<dbReference type="GO" id="GO:0006260">
    <property type="term" value="P:DNA replication"/>
    <property type="evidence" value="ECO:0007669"/>
    <property type="project" value="UniProtKB-KW"/>
</dbReference>
<feature type="domain" description="BRCT" evidence="8">
    <location>
        <begin position="451"/>
        <end position="530"/>
    </location>
</feature>
<dbReference type="SUPFAM" id="SSF52113">
    <property type="entry name" value="BRCT domain"/>
    <property type="match status" value="1"/>
</dbReference>
<dbReference type="CDD" id="cd00009">
    <property type="entry name" value="AAA"/>
    <property type="match status" value="1"/>
</dbReference>
<comment type="similarity">
    <text evidence="2">Belongs to the activator 1 large subunit family.</text>
</comment>
<dbReference type="Proteomes" id="UP000078561">
    <property type="component" value="Unassembled WGS sequence"/>
</dbReference>
<feature type="compositionally biased region" description="Basic and acidic residues" evidence="7">
    <location>
        <begin position="414"/>
        <end position="425"/>
    </location>
</feature>
<evidence type="ECO:0000313" key="9">
    <source>
        <dbReference type="EMBL" id="SAM03379.1"/>
    </source>
</evidence>
<dbReference type="GO" id="GO:0005524">
    <property type="term" value="F:ATP binding"/>
    <property type="evidence" value="ECO:0007669"/>
    <property type="project" value="UniProtKB-KW"/>
</dbReference>
<dbReference type="AlphaFoldDB" id="A0A163MC68"/>
<keyword evidence="4" id="KW-0547">Nucleotide-binding</keyword>
<feature type="compositionally biased region" description="Polar residues" evidence="7">
    <location>
        <begin position="570"/>
        <end position="580"/>
    </location>
</feature>
<evidence type="ECO:0000259" key="8">
    <source>
        <dbReference type="PROSITE" id="PS50172"/>
    </source>
</evidence>
<dbReference type="SMART" id="SM00292">
    <property type="entry name" value="BRCT"/>
    <property type="match status" value="1"/>
</dbReference>
<name>A0A163MC68_ABSGL</name>
<keyword evidence="6" id="KW-0539">Nucleus</keyword>